<proteinExistence type="predicted"/>
<reference evidence="4" key="1">
    <citation type="submission" date="2016-10" db="EMBL/GenBank/DDBJ databases">
        <authorList>
            <person name="Varghese N."/>
            <person name="Submissions S."/>
        </authorList>
    </citation>
    <scope>NUCLEOTIDE SEQUENCE [LARGE SCALE GENOMIC DNA]</scope>
    <source>
        <strain evidence="4">DSM 19891</strain>
    </source>
</reference>
<evidence type="ECO:0000259" key="2">
    <source>
        <dbReference type="PROSITE" id="PS50110"/>
    </source>
</evidence>
<evidence type="ECO:0000256" key="1">
    <source>
        <dbReference type="PROSITE-ProRule" id="PRU00169"/>
    </source>
</evidence>
<keyword evidence="1" id="KW-0597">Phosphoprotein</keyword>
<organism evidence="3 4">
    <name type="scientific">Maribacter stanieri</name>
    <dbReference type="NCBI Taxonomy" id="440514"/>
    <lineage>
        <taxon>Bacteria</taxon>
        <taxon>Pseudomonadati</taxon>
        <taxon>Bacteroidota</taxon>
        <taxon>Flavobacteriia</taxon>
        <taxon>Flavobacteriales</taxon>
        <taxon>Flavobacteriaceae</taxon>
        <taxon>Maribacter</taxon>
    </lineage>
</organism>
<dbReference type="InterPro" id="IPR011006">
    <property type="entry name" value="CheY-like_superfamily"/>
</dbReference>
<dbReference type="Gene3D" id="3.40.50.2300">
    <property type="match status" value="1"/>
</dbReference>
<dbReference type="STRING" id="440514.SAMN04488010_3855"/>
<dbReference type="InterPro" id="IPR052893">
    <property type="entry name" value="TCS_response_regulator"/>
</dbReference>
<feature type="domain" description="Response regulatory" evidence="2">
    <location>
        <begin position="6"/>
        <end position="134"/>
    </location>
</feature>
<feature type="modified residue" description="4-aspartylphosphate" evidence="1">
    <location>
        <position position="63"/>
    </location>
</feature>
<sequence>MKKISDITIIDDDAITVFGLRKLISSSIECNSIEAYANGKIAIDALTDFYNNDHQIPQIIFLDINMPIMDGWEFLEAFLELPITEKIRINIVTSSIDPRDQKQWEYFKSKSHHLITFNQKPIDRNTITEITKVA</sequence>
<dbReference type="EMBL" id="FOYX01000006">
    <property type="protein sequence ID" value="SFR92894.1"/>
    <property type="molecule type" value="Genomic_DNA"/>
</dbReference>
<dbReference type="PANTHER" id="PTHR44520">
    <property type="entry name" value="RESPONSE REGULATOR RCP1-RELATED"/>
    <property type="match status" value="1"/>
</dbReference>
<gene>
    <name evidence="3" type="ORF">SAMN04488010_3855</name>
</gene>
<accession>A0A1I6KNX4</accession>
<evidence type="ECO:0000313" key="4">
    <source>
        <dbReference type="Proteomes" id="UP000199462"/>
    </source>
</evidence>
<dbReference type="GO" id="GO:0000160">
    <property type="term" value="P:phosphorelay signal transduction system"/>
    <property type="evidence" value="ECO:0007669"/>
    <property type="project" value="InterPro"/>
</dbReference>
<dbReference type="PROSITE" id="PS50110">
    <property type="entry name" value="RESPONSE_REGULATORY"/>
    <property type="match status" value="1"/>
</dbReference>
<dbReference type="SUPFAM" id="SSF52172">
    <property type="entry name" value="CheY-like"/>
    <property type="match status" value="1"/>
</dbReference>
<dbReference type="RefSeq" id="WP_027067888.1">
    <property type="nucleotide sequence ID" value="NZ_FOYX01000006.1"/>
</dbReference>
<evidence type="ECO:0000313" key="3">
    <source>
        <dbReference type="EMBL" id="SFR92894.1"/>
    </source>
</evidence>
<dbReference type="InterPro" id="IPR001789">
    <property type="entry name" value="Sig_transdc_resp-reg_receiver"/>
</dbReference>
<keyword evidence="4" id="KW-1185">Reference proteome</keyword>
<dbReference type="PANTHER" id="PTHR44520:SF2">
    <property type="entry name" value="RESPONSE REGULATOR RCP1"/>
    <property type="match status" value="1"/>
</dbReference>
<protein>
    <submittedName>
        <fullName evidence="3">Response regulator receiver domain-containing protein</fullName>
    </submittedName>
</protein>
<dbReference type="Proteomes" id="UP000199462">
    <property type="component" value="Unassembled WGS sequence"/>
</dbReference>
<dbReference type="AlphaFoldDB" id="A0A1I6KNX4"/>
<dbReference type="Pfam" id="PF00072">
    <property type="entry name" value="Response_reg"/>
    <property type="match status" value="1"/>
</dbReference>
<name>A0A1I6KNX4_9FLAO</name>